<accession>A0A8D8SFM9</accession>
<dbReference type="AlphaFoldDB" id="A0A8D8SFM9"/>
<evidence type="ECO:0000256" key="2">
    <source>
        <dbReference type="SAM" id="SignalP"/>
    </source>
</evidence>
<keyword evidence="2" id="KW-0732">Signal</keyword>
<feature type="signal peptide" evidence="2">
    <location>
        <begin position="1"/>
        <end position="17"/>
    </location>
</feature>
<proteinExistence type="predicted"/>
<evidence type="ECO:0000313" key="3">
    <source>
        <dbReference type="EMBL" id="CAG6666937.1"/>
    </source>
</evidence>
<dbReference type="EMBL" id="HBUF01215349">
    <property type="protein sequence ID" value="CAG6666937.1"/>
    <property type="molecule type" value="Transcribed_RNA"/>
</dbReference>
<name>A0A8D8SFM9_9HEMI</name>
<feature type="region of interest" description="Disordered" evidence="1">
    <location>
        <begin position="339"/>
        <end position="364"/>
    </location>
</feature>
<organism evidence="3">
    <name type="scientific">Cacopsylla melanoneura</name>
    <dbReference type="NCBI Taxonomy" id="428564"/>
    <lineage>
        <taxon>Eukaryota</taxon>
        <taxon>Metazoa</taxon>
        <taxon>Ecdysozoa</taxon>
        <taxon>Arthropoda</taxon>
        <taxon>Hexapoda</taxon>
        <taxon>Insecta</taxon>
        <taxon>Pterygota</taxon>
        <taxon>Neoptera</taxon>
        <taxon>Paraneoptera</taxon>
        <taxon>Hemiptera</taxon>
        <taxon>Sternorrhyncha</taxon>
        <taxon>Psylloidea</taxon>
        <taxon>Psyllidae</taxon>
        <taxon>Psyllinae</taxon>
        <taxon>Cacopsylla</taxon>
    </lineage>
</organism>
<sequence length="364" mass="43011">MLCFYLALFLVTSNVYTLNAHDEESGKGAEDRTAQMIKHKDCLLEGDTRADKLNTFIREYAQKQEQQTRKKKKPAQTDFKFRMKMNERLRNLEQEGDISSLNELTDRVKRAYELQQSFKRLLTEASDTDKETPLGLSHEKHMIQMNTMKVYMKKLRRKGVPEHSELNRASDKLMEYWFKHIEHIDEGTGDQRGQRRTKEVNIFRFRREINDDDDADPENPYHDPANPFHFRRKLEKKLNKLAAEEKSAEIDVWKAKIIRSNEAQREFYEYLDNRTHSNNNTIMIGYDHPGHRQHLINMATYKQALEKKHLETYIIENKIADKHFAYWLKMVDNQTLVNPNRLSTPSPTHAVNLGQTSEKPANRT</sequence>
<feature type="chain" id="PRO_5034786510" evidence="2">
    <location>
        <begin position="18"/>
        <end position="364"/>
    </location>
</feature>
<protein>
    <submittedName>
        <fullName evidence="3">Uncharacterized protein</fullName>
    </submittedName>
</protein>
<evidence type="ECO:0000256" key="1">
    <source>
        <dbReference type="SAM" id="MobiDB-lite"/>
    </source>
</evidence>
<reference evidence="3" key="1">
    <citation type="submission" date="2021-05" db="EMBL/GenBank/DDBJ databases">
        <authorList>
            <person name="Alioto T."/>
            <person name="Alioto T."/>
            <person name="Gomez Garrido J."/>
        </authorList>
    </citation>
    <scope>NUCLEOTIDE SEQUENCE</scope>
</reference>